<protein>
    <submittedName>
        <fullName evidence="1">Uncharacterized protein</fullName>
    </submittedName>
</protein>
<keyword evidence="2" id="KW-1185">Reference proteome</keyword>
<sequence length="86" mass="9772">MLRSLFSITRRAINSALLTVKGAATRISEILVTDVIFRTTMRALTDFNGARLPEARPSKWCNCTECMDHPRAKQHLLERKTAARKD</sequence>
<organism evidence="1 2">
    <name type="scientific">Arthrobotrys conoides</name>
    <dbReference type="NCBI Taxonomy" id="74498"/>
    <lineage>
        <taxon>Eukaryota</taxon>
        <taxon>Fungi</taxon>
        <taxon>Dikarya</taxon>
        <taxon>Ascomycota</taxon>
        <taxon>Pezizomycotina</taxon>
        <taxon>Orbiliomycetes</taxon>
        <taxon>Orbiliales</taxon>
        <taxon>Orbiliaceae</taxon>
        <taxon>Arthrobotrys</taxon>
    </lineage>
</organism>
<proteinExistence type="predicted"/>
<gene>
    <name evidence="1" type="ORF">TWF506_009108</name>
</gene>
<comment type="caution">
    <text evidence="1">The sequence shown here is derived from an EMBL/GenBank/DDBJ whole genome shotgun (WGS) entry which is preliminary data.</text>
</comment>
<evidence type="ECO:0000313" key="2">
    <source>
        <dbReference type="Proteomes" id="UP001307849"/>
    </source>
</evidence>
<dbReference type="EMBL" id="JAVHJM010000006">
    <property type="protein sequence ID" value="KAK6512946.1"/>
    <property type="molecule type" value="Genomic_DNA"/>
</dbReference>
<accession>A0AAN8N443</accession>
<name>A0AAN8N443_9PEZI</name>
<dbReference type="AlphaFoldDB" id="A0AAN8N443"/>
<dbReference type="Proteomes" id="UP001307849">
    <property type="component" value="Unassembled WGS sequence"/>
</dbReference>
<evidence type="ECO:0000313" key="1">
    <source>
        <dbReference type="EMBL" id="KAK6512946.1"/>
    </source>
</evidence>
<reference evidence="1 2" key="1">
    <citation type="submission" date="2019-10" db="EMBL/GenBank/DDBJ databases">
        <authorList>
            <person name="Palmer J.M."/>
        </authorList>
    </citation>
    <scope>NUCLEOTIDE SEQUENCE [LARGE SCALE GENOMIC DNA]</scope>
    <source>
        <strain evidence="1 2">TWF506</strain>
    </source>
</reference>